<name>A0A0J6VIC6_9MYCO</name>
<dbReference type="PATRIC" id="fig|1807.14.peg.4813"/>
<dbReference type="InterPro" id="IPR050206">
    <property type="entry name" value="FtsK/SpoIIIE/SftA"/>
</dbReference>
<organism evidence="6 7">
    <name type="scientific">Mycolicibacterium obuense</name>
    <dbReference type="NCBI Taxonomy" id="1807"/>
    <lineage>
        <taxon>Bacteria</taxon>
        <taxon>Bacillati</taxon>
        <taxon>Actinomycetota</taxon>
        <taxon>Actinomycetes</taxon>
        <taxon>Mycobacteriales</taxon>
        <taxon>Mycobacteriaceae</taxon>
        <taxon>Mycolicibacterium</taxon>
    </lineage>
</organism>
<dbReference type="RefSeq" id="WP_048424874.1">
    <property type="nucleotide sequence ID" value="NZ_JYNU01000057.1"/>
</dbReference>
<dbReference type="PROSITE" id="PS50901">
    <property type="entry name" value="FTSK"/>
    <property type="match status" value="2"/>
</dbReference>
<keyword evidence="3 4" id="KW-0067">ATP-binding</keyword>
<feature type="binding site" evidence="4">
    <location>
        <begin position="376"/>
        <end position="383"/>
    </location>
    <ligand>
        <name>ATP</name>
        <dbReference type="ChEBI" id="CHEBI:30616"/>
    </ligand>
</feature>
<dbReference type="GO" id="GO:0005524">
    <property type="term" value="F:ATP binding"/>
    <property type="evidence" value="ECO:0007669"/>
    <property type="project" value="UniProtKB-UniRule"/>
</dbReference>
<evidence type="ECO:0000256" key="4">
    <source>
        <dbReference type="PROSITE-ProRule" id="PRU00289"/>
    </source>
</evidence>
<dbReference type="EMBL" id="JYNU01000057">
    <property type="protein sequence ID" value="KMO69352.1"/>
    <property type="molecule type" value="Genomic_DNA"/>
</dbReference>
<dbReference type="InterPro" id="IPR027417">
    <property type="entry name" value="P-loop_NTPase"/>
</dbReference>
<proteinExistence type="predicted"/>
<feature type="domain" description="FtsK" evidence="5">
    <location>
        <begin position="356"/>
        <end position="545"/>
    </location>
</feature>
<evidence type="ECO:0000256" key="3">
    <source>
        <dbReference type="ARBA" id="ARBA00022840"/>
    </source>
</evidence>
<dbReference type="Proteomes" id="UP000036313">
    <property type="component" value="Unassembled WGS sequence"/>
</dbReference>
<dbReference type="Gene3D" id="3.40.50.300">
    <property type="entry name" value="P-loop containing nucleotide triphosphate hydrolases"/>
    <property type="match status" value="2"/>
</dbReference>
<dbReference type="PANTHER" id="PTHR22683:SF1">
    <property type="entry name" value="TYPE VII SECRETION SYSTEM PROTEIN ESSC"/>
    <property type="match status" value="1"/>
</dbReference>
<evidence type="ECO:0000313" key="6">
    <source>
        <dbReference type="EMBL" id="KMO69352.1"/>
    </source>
</evidence>
<dbReference type="InterPro" id="IPR023837">
    <property type="entry name" value="EccCb-like_Actinobacteria"/>
</dbReference>
<gene>
    <name evidence="6" type="primary">eccCb1</name>
    <name evidence="6" type="ORF">MOBUDSM44075_04778</name>
</gene>
<evidence type="ECO:0000313" key="7">
    <source>
        <dbReference type="Proteomes" id="UP000036313"/>
    </source>
</evidence>
<comment type="caution">
    <text evidence="6">The sequence shown here is derived from an EMBL/GenBank/DDBJ whole genome shotgun (WGS) entry which is preliminary data.</text>
</comment>
<dbReference type="AlphaFoldDB" id="A0A0J6VIC6"/>
<dbReference type="InterPro" id="IPR002543">
    <property type="entry name" value="FtsK_dom"/>
</dbReference>
<keyword evidence="1" id="KW-0677">Repeat</keyword>
<keyword evidence="2 4" id="KW-0547">Nucleotide-binding</keyword>
<evidence type="ECO:0000256" key="1">
    <source>
        <dbReference type="ARBA" id="ARBA00022737"/>
    </source>
</evidence>
<dbReference type="GO" id="GO:0003677">
    <property type="term" value="F:DNA binding"/>
    <property type="evidence" value="ECO:0007669"/>
    <property type="project" value="InterPro"/>
</dbReference>
<accession>A0A0J6VIC6</accession>
<evidence type="ECO:0000259" key="5">
    <source>
        <dbReference type="PROSITE" id="PS50901"/>
    </source>
</evidence>
<sequence>MTSSDSKVLREVVLEQLTTGDNHAYRMWLPPLTDPTPVNELVARDYARRPLRIGVGLMDEPRRHRQEVWGIDIATAAGNVAIGGAPQTGKSTFLQTFILSAAASHTPRQIQFYCVDMGGGGLMYVEDLPHVGGVATRAEPDRVNRVVAEVKAVLRQREQTFKQYRVGSMADYRQMREDPNHPASADPFGDVFLVVDGWPAFAAEFTDLEPVVQDIAGQGLAYGVHTMISTPRWTELRARVRDYLGTKVEFRLGDVNETQIDRITREIPVNRPGRAVSTEKHHLMIGVPRLDGVHSAEGLVPAMAAAVREIAARHTDSAPRVRVLPDRVHLQQLDPQPPGPDSDYRTRWTVPVGIRESDLTVAHNHMYNTPHQLIFGAPKSGKTTIATAVAQAICARNSPQQVRFMIADFRSALLEAVPESHLLPAGGINRNHDSLVESVKALAANLTKRLPPADVTPAQLRQRSWWTGPDVVLLVDDWHMIVAAGGMMSPMAPLAPLLPAAADIGLHIVVTCQMSQAHRATMDKFVGTAYGAGTPTMFLSGEKQDFPSREIVVKKRPPGQAFFVTPDAKEVIQAAYVDPPAEEVFGAPSEGS</sequence>
<dbReference type="Pfam" id="PF01580">
    <property type="entry name" value="FtsK_SpoIIIE"/>
    <property type="match status" value="2"/>
</dbReference>
<feature type="domain" description="FtsK" evidence="5">
    <location>
        <begin position="65"/>
        <end position="259"/>
    </location>
</feature>
<feature type="binding site" evidence="4">
    <location>
        <begin position="84"/>
        <end position="91"/>
    </location>
    <ligand>
        <name>ATP</name>
        <dbReference type="ChEBI" id="CHEBI:30616"/>
    </ligand>
</feature>
<dbReference type="PANTHER" id="PTHR22683">
    <property type="entry name" value="SPORULATION PROTEIN RELATED"/>
    <property type="match status" value="1"/>
</dbReference>
<reference evidence="6 7" key="1">
    <citation type="journal article" date="2015" name="Genome Biol. Evol.">
        <title>Characterization of Three Mycobacterium spp. with Potential Use in Bioremediation by Genome Sequencing and Comparative Genomics.</title>
        <authorList>
            <person name="Das S."/>
            <person name="Pettersson B.M."/>
            <person name="Behra P.R."/>
            <person name="Ramesh M."/>
            <person name="Dasgupta S."/>
            <person name="Bhattacharya A."/>
            <person name="Kirsebom L.A."/>
        </authorList>
    </citation>
    <scope>NUCLEOTIDE SEQUENCE [LARGE SCALE GENOMIC DNA]</scope>
    <source>
        <strain evidence="6 7">DSM 44075</strain>
    </source>
</reference>
<dbReference type="SUPFAM" id="SSF52540">
    <property type="entry name" value="P-loop containing nucleoside triphosphate hydrolases"/>
    <property type="match status" value="2"/>
</dbReference>
<protein>
    <submittedName>
        <fullName evidence="6">ESX-1 secretion system protein EccCb1</fullName>
    </submittedName>
</protein>
<evidence type="ECO:0000256" key="2">
    <source>
        <dbReference type="ARBA" id="ARBA00022741"/>
    </source>
</evidence>
<dbReference type="NCBIfam" id="TIGR03925">
    <property type="entry name" value="T7SS_EccC_b"/>
    <property type="match status" value="1"/>
</dbReference>